<dbReference type="AlphaFoldDB" id="H5S8T5"/>
<feature type="compositionally biased region" description="Low complexity" evidence="1">
    <location>
        <begin position="429"/>
        <end position="445"/>
    </location>
</feature>
<reference evidence="3" key="1">
    <citation type="journal article" date="2005" name="Environ. Microbiol.">
        <title>Genetic and functional properties of uncultivated thermophilic crenarchaeotes from a subsurface gold mine as revealed by analysis of genome fragments.</title>
        <authorList>
            <person name="Nunoura T."/>
            <person name="Hirayama H."/>
            <person name="Takami H."/>
            <person name="Oida H."/>
            <person name="Nishi S."/>
            <person name="Shimamura S."/>
            <person name="Suzuki Y."/>
            <person name="Inagaki F."/>
            <person name="Takai K."/>
            <person name="Nealson K.H."/>
            <person name="Horikoshi K."/>
        </authorList>
    </citation>
    <scope>NUCLEOTIDE SEQUENCE</scope>
</reference>
<feature type="transmembrane region" description="Helical" evidence="2">
    <location>
        <begin position="511"/>
        <end position="532"/>
    </location>
</feature>
<evidence type="ECO:0000313" key="3">
    <source>
        <dbReference type="EMBL" id="BAL52571.1"/>
    </source>
</evidence>
<feature type="region of interest" description="Disordered" evidence="1">
    <location>
        <begin position="398"/>
        <end position="501"/>
    </location>
</feature>
<gene>
    <name evidence="3" type="ORF">HGMM_F01F09C11</name>
</gene>
<keyword evidence="2" id="KW-0812">Transmembrane</keyword>
<sequence>MHSRRPVRQHRHRPRRAQLWFLVSLLTVLLALSPLAVVALERLDPATPGLPDKTAEPIPPIAVSPVGQPEGTSGSDCLSGKIACPPSEETAEPAPPKDPEKPEPILPKDPGTPTDPHMPKEAKFSITVIKEWSGGDPPADAIDDLLTLDVVLNGGSATMTSTCSWNGSALVQAGTGESCTLSLGAELDTTILQLQESGLSDNWIGELTSPNRGRLPVSMTLAELVQNGSCTQQDEAYYECTLKVTNVARPMVQCGDRDIPYPETGTYYCLDWRKLWTRNGQLAPAPLGDYQVTITVELGNTVLGTMSCDKEGCTPLSTWLDLAALGVTEEVLGDLTFTIEENGLPSEWTLHPSLQDGATFNELRDPQLAPFVPDQCVISISRDSQARVVSCLVYIVNSGPTNERPGDPGGSGGSGGTGGSSGPGGSSGSSGSAGSAPQGSPSAPSTAPPVPADQGVPGSSSAPAPQPPASQAAGASAGPGTPAPAGAAQPPSGLPQVLPRTGAGTGTLSPFVFPLLGLAGLVLLAAGVTHSVRERRSR</sequence>
<dbReference type="EMBL" id="AP011632">
    <property type="protein sequence ID" value="BAL52571.1"/>
    <property type="molecule type" value="Genomic_DNA"/>
</dbReference>
<accession>H5S8T5</accession>
<evidence type="ECO:0000256" key="1">
    <source>
        <dbReference type="SAM" id="MobiDB-lite"/>
    </source>
</evidence>
<feature type="region of interest" description="Disordered" evidence="1">
    <location>
        <begin position="48"/>
        <end position="119"/>
    </location>
</feature>
<keyword evidence="2" id="KW-0472">Membrane</keyword>
<name>H5S8T5_9ZZZZ</name>
<protein>
    <submittedName>
        <fullName evidence="3">Uncharacterized protein</fullName>
    </submittedName>
</protein>
<evidence type="ECO:0000256" key="2">
    <source>
        <dbReference type="SAM" id="Phobius"/>
    </source>
</evidence>
<feature type="compositionally biased region" description="Low complexity" evidence="1">
    <location>
        <begin position="457"/>
        <end position="496"/>
    </location>
</feature>
<organism evidence="3">
    <name type="scientific">uncultured prokaryote</name>
    <dbReference type="NCBI Taxonomy" id="198431"/>
    <lineage>
        <taxon>unclassified sequences</taxon>
        <taxon>environmental samples</taxon>
    </lineage>
</organism>
<feature type="compositionally biased region" description="Gly residues" evidence="1">
    <location>
        <begin position="407"/>
        <end position="428"/>
    </location>
</feature>
<reference evidence="3" key="2">
    <citation type="journal article" date="2012" name="PLoS ONE">
        <title>A Deeply Branching Thermophilic Bacterium with an Ancient Acetyl-CoA Pathway Dominates a Subsurface Ecosystem.</title>
        <authorList>
            <person name="Takami H."/>
            <person name="Noguchi H."/>
            <person name="Takaki Y."/>
            <person name="Uchiyama I."/>
            <person name="Toyoda A."/>
            <person name="Nishi S."/>
            <person name="Chee G.-J."/>
            <person name="Arai W."/>
            <person name="Nunoura T."/>
            <person name="Itoh T."/>
            <person name="Hattori M."/>
            <person name="Takai K."/>
        </authorList>
    </citation>
    <scope>NUCLEOTIDE SEQUENCE</scope>
</reference>
<proteinExistence type="predicted"/>
<keyword evidence="2" id="KW-1133">Transmembrane helix</keyword>